<protein>
    <submittedName>
        <fullName evidence="3">Uncharacterized protein</fullName>
    </submittedName>
</protein>
<keyword evidence="2" id="KW-0812">Transmembrane</keyword>
<name>A0AAN6NQ15_9PEZI</name>
<dbReference type="EMBL" id="MU859196">
    <property type="protein sequence ID" value="KAK3949930.1"/>
    <property type="molecule type" value="Genomic_DNA"/>
</dbReference>
<dbReference type="Proteomes" id="UP001303222">
    <property type="component" value="Unassembled WGS sequence"/>
</dbReference>
<feature type="compositionally biased region" description="Basic and acidic residues" evidence="1">
    <location>
        <begin position="85"/>
        <end position="102"/>
    </location>
</feature>
<feature type="compositionally biased region" description="Acidic residues" evidence="1">
    <location>
        <begin position="52"/>
        <end position="63"/>
    </location>
</feature>
<keyword evidence="2" id="KW-1133">Transmembrane helix</keyword>
<accession>A0AAN6NQ15</accession>
<evidence type="ECO:0000256" key="1">
    <source>
        <dbReference type="SAM" id="MobiDB-lite"/>
    </source>
</evidence>
<evidence type="ECO:0000256" key="2">
    <source>
        <dbReference type="SAM" id="Phobius"/>
    </source>
</evidence>
<evidence type="ECO:0000313" key="3">
    <source>
        <dbReference type="EMBL" id="KAK3949930.1"/>
    </source>
</evidence>
<keyword evidence="4" id="KW-1185">Reference proteome</keyword>
<feature type="compositionally biased region" description="Basic and acidic residues" evidence="1">
    <location>
        <begin position="21"/>
        <end position="33"/>
    </location>
</feature>
<sequence length="368" mass="41342">ATMESPKDSTSPQKESLLPAPKEDNVVEKKPVTEFDDASDSEREFSPHAPEEENISIEDDDLMEYSKDEDGTSLPNELIQPEEDIIPKHEEASSYVMHSDHDSDAEEESFSPVRKVRIATDNSPVLEPSNEPSDSRRESSLLLDDLITGTASAAEEAPVDAFMPRTPDVEEVHVVENVSPVVSELPSPIETDHSIPEKTSYFMEDPFVEASSVENPTVAERAPPTVREKTPAREKTSPVEESAAVVPKTPVLAPQVTSKKTLEERVRALREIRKARMMKKTPDMEKPAPVTTEKRATTKMREKYTKFRENYRAEMRYLQSYQPCSDGEQVRSAAVSVTCLFGFYVFFLTIVFSLSATSVFPFLKRFVF</sequence>
<organism evidence="3 4">
    <name type="scientific">Pseudoneurospora amorphoporcata</name>
    <dbReference type="NCBI Taxonomy" id="241081"/>
    <lineage>
        <taxon>Eukaryota</taxon>
        <taxon>Fungi</taxon>
        <taxon>Dikarya</taxon>
        <taxon>Ascomycota</taxon>
        <taxon>Pezizomycotina</taxon>
        <taxon>Sordariomycetes</taxon>
        <taxon>Sordariomycetidae</taxon>
        <taxon>Sordariales</taxon>
        <taxon>Sordariaceae</taxon>
        <taxon>Pseudoneurospora</taxon>
    </lineage>
</organism>
<comment type="caution">
    <text evidence="3">The sequence shown here is derived from an EMBL/GenBank/DDBJ whole genome shotgun (WGS) entry which is preliminary data.</text>
</comment>
<dbReference type="AlphaFoldDB" id="A0AAN6NQ15"/>
<feature type="compositionally biased region" description="Basic and acidic residues" evidence="1">
    <location>
        <begin position="40"/>
        <end position="51"/>
    </location>
</feature>
<keyword evidence="2" id="KW-0472">Membrane</keyword>
<feature type="transmembrane region" description="Helical" evidence="2">
    <location>
        <begin position="341"/>
        <end position="363"/>
    </location>
</feature>
<proteinExistence type="predicted"/>
<reference evidence="3" key="2">
    <citation type="submission" date="2023-06" db="EMBL/GenBank/DDBJ databases">
        <authorList>
            <consortium name="Lawrence Berkeley National Laboratory"/>
            <person name="Mondo S.J."/>
            <person name="Hensen N."/>
            <person name="Bonometti L."/>
            <person name="Westerberg I."/>
            <person name="Brannstrom I.O."/>
            <person name="Guillou S."/>
            <person name="Cros-Aarteil S."/>
            <person name="Calhoun S."/>
            <person name="Haridas S."/>
            <person name="Kuo A."/>
            <person name="Pangilinan J."/>
            <person name="Riley R."/>
            <person name="Labutti K."/>
            <person name="Andreopoulos B."/>
            <person name="Lipzen A."/>
            <person name="Chen C."/>
            <person name="Yanf M."/>
            <person name="Daum C."/>
            <person name="Ng V."/>
            <person name="Clum A."/>
            <person name="Steindorff A."/>
            <person name="Ohm R."/>
            <person name="Martin F."/>
            <person name="Silar P."/>
            <person name="Natvig D."/>
            <person name="Lalanne C."/>
            <person name="Gautier V."/>
            <person name="Ament-Velasquez S.L."/>
            <person name="Kruys A."/>
            <person name="Hutchinson M.I."/>
            <person name="Powell A.J."/>
            <person name="Barry K."/>
            <person name="Miller A.N."/>
            <person name="Grigoriev I.V."/>
            <person name="Debuchy R."/>
            <person name="Gladieux P."/>
            <person name="Thoren M.H."/>
            <person name="Johannesson H."/>
        </authorList>
    </citation>
    <scope>NUCLEOTIDE SEQUENCE</scope>
    <source>
        <strain evidence="3">CBS 626.80</strain>
    </source>
</reference>
<feature type="region of interest" description="Disordered" evidence="1">
    <location>
        <begin position="215"/>
        <end position="245"/>
    </location>
</feature>
<evidence type="ECO:0000313" key="4">
    <source>
        <dbReference type="Proteomes" id="UP001303222"/>
    </source>
</evidence>
<feature type="region of interest" description="Disordered" evidence="1">
    <location>
        <begin position="1"/>
        <end position="140"/>
    </location>
</feature>
<feature type="non-terminal residue" evidence="3">
    <location>
        <position position="368"/>
    </location>
</feature>
<gene>
    <name evidence="3" type="ORF">QBC32DRAFT_377453</name>
</gene>
<feature type="non-terminal residue" evidence="3">
    <location>
        <position position="1"/>
    </location>
</feature>
<reference evidence="3" key="1">
    <citation type="journal article" date="2023" name="Mol. Phylogenet. Evol.">
        <title>Genome-scale phylogeny and comparative genomics of the fungal order Sordariales.</title>
        <authorList>
            <person name="Hensen N."/>
            <person name="Bonometti L."/>
            <person name="Westerberg I."/>
            <person name="Brannstrom I.O."/>
            <person name="Guillou S."/>
            <person name="Cros-Aarteil S."/>
            <person name="Calhoun S."/>
            <person name="Haridas S."/>
            <person name="Kuo A."/>
            <person name="Mondo S."/>
            <person name="Pangilinan J."/>
            <person name="Riley R."/>
            <person name="LaButti K."/>
            <person name="Andreopoulos B."/>
            <person name="Lipzen A."/>
            <person name="Chen C."/>
            <person name="Yan M."/>
            <person name="Daum C."/>
            <person name="Ng V."/>
            <person name="Clum A."/>
            <person name="Steindorff A."/>
            <person name="Ohm R.A."/>
            <person name="Martin F."/>
            <person name="Silar P."/>
            <person name="Natvig D.O."/>
            <person name="Lalanne C."/>
            <person name="Gautier V."/>
            <person name="Ament-Velasquez S.L."/>
            <person name="Kruys A."/>
            <person name="Hutchinson M.I."/>
            <person name="Powell A.J."/>
            <person name="Barry K."/>
            <person name="Miller A.N."/>
            <person name="Grigoriev I.V."/>
            <person name="Debuchy R."/>
            <person name="Gladieux P."/>
            <person name="Hiltunen Thoren M."/>
            <person name="Johannesson H."/>
        </authorList>
    </citation>
    <scope>NUCLEOTIDE SEQUENCE</scope>
    <source>
        <strain evidence="3">CBS 626.80</strain>
    </source>
</reference>
<feature type="compositionally biased region" description="Basic and acidic residues" evidence="1">
    <location>
        <begin position="226"/>
        <end position="238"/>
    </location>
</feature>